<dbReference type="Proteomes" id="UP000036873">
    <property type="component" value="Unassembled WGS sequence"/>
</dbReference>
<dbReference type="RefSeq" id="WP_050739300.1">
    <property type="nucleotide sequence ID" value="NZ_LGYO01000011.1"/>
</dbReference>
<gene>
    <name evidence="2" type="ORF">AKG39_05155</name>
</gene>
<protein>
    <submittedName>
        <fullName evidence="2">Uncharacterized protein</fullName>
    </submittedName>
</protein>
<proteinExistence type="predicted"/>
<dbReference type="AlphaFoldDB" id="A0A0L6U430"/>
<dbReference type="OrthoDB" id="1778857at2"/>
<comment type="caution">
    <text evidence="2">The sequence shown here is derived from an EMBL/GenBank/DDBJ whole genome shotgun (WGS) entry which is preliminary data.</text>
</comment>
<keyword evidence="1" id="KW-0175">Coiled coil</keyword>
<accession>A0A0L6U430</accession>
<reference evidence="3" key="1">
    <citation type="submission" date="2015-07" db="EMBL/GenBank/DDBJ databases">
        <title>Draft genome sequence of Acetobacterium bakii DSM 8293, a potential psychrophilic chemical producer through syngas fermentation.</title>
        <authorList>
            <person name="Song Y."/>
            <person name="Hwang S."/>
            <person name="Cho B.-K."/>
        </authorList>
    </citation>
    <scope>NUCLEOTIDE SEQUENCE [LARGE SCALE GENOMIC DNA]</scope>
    <source>
        <strain evidence="3">DSM 8239</strain>
    </source>
</reference>
<name>A0A0L6U430_9FIRM</name>
<dbReference type="EMBL" id="LGYO01000011">
    <property type="protein sequence ID" value="KNZ42545.1"/>
    <property type="molecule type" value="Genomic_DNA"/>
</dbReference>
<organism evidence="2 3">
    <name type="scientific">Acetobacterium bakii</name>
    <dbReference type="NCBI Taxonomy" id="52689"/>
    <lineage>
        <taxon>Bacteria</taxon>
        <taxon>Bacillati</taxon>
        <taxon>Bacillota</taxon>
        <taxon>Clostridia</taxon>
        <taxon>Eubacteriales</taxon>
        <taxon>Eubacteriaceae</taxon>
        <taxon>Acetobacterium</taxon>
    </lineage>
</organism>
<sequence length="94" mass="11124">METILKKYDDMRIMRMIKKQLLNCDHSLEELKKEYNDKDDELLVLGITREVTKRPVDEEAIEALILRLEALQKEIANLEEDKSKLAIYNPYTGR</sequence>
<keyword evidence="3" id="KW-1185">Reference proteome</keyword>
<feature type="coiled-coil region" evidence="1">
    <location>
        <begin position="61"/>
        <end position="88"/>
    </location>
</feature>
<evidence type="ECO:0000313" key="3">
    <source>
        <dbReference type="Proteomes" id="UP000036873"/>
    </source>
</evidence>
<evidence type="ECO:0000313" key="2">
    <source>
        <dbReference type="EMBL" id="KNZ42545.1"/>
    </source>
</evidence>
<evidence type="ECO:0000256" key="1">
    <source>
        <dbReference type="SAM" id="Coils"/>
    </source>
</evidence>